<protein>
    <recommendedName>
        <fullName evidence="10">Peptidase A1 domain-containing protein</fullName>
    </recommendedName>
</protein>
<feature type="transmembrane region" description="Helical" evidence="9">
    <location>
        <begin position="440"/>
        <end position="462"/>
    </location>
</feature>
<accession>A0A8H4W126</accession>
<dbReference type="InterPro" id="IPR033121">
    <property type="entry name" value="PEPTIDASE_A1"/>
</dbReference>
<dbReference type="EMBL" id="JAAMPI010000576">
    <property type="protein sequence ID" value="KAF4630208.1"/>
    <property type="molecule type" value="Genomic_DNA"/>
</dbReference>
<dbReference type="Proteomes" id="UP000566819">
    <property type="component" value="Unassembled WGS sequence"/>
</dbReference>
<dbReference type="PROSITE" id="PS00141">
    <property type="entry name" value="ASP_PROTEASE"/>
    <property type="match status" value="1"/>
</dbReference>
<keyword evidence="2 8" id="KW-0645">Protease</keyword>
<evidence type="ECO:0000259" key="10">
    <source>
        <dbReference type="PROSITE" id="PS51767"/>
    </source>
</evidence>
<dbReference type="PANTHER" id="PTHR47966">
    <property type="entry name" value="BETA-SITE APP-CLEAVING ENZYME, ISOFORM A-RELATED"/>
    <property type="match status" value="1"/>
</dbReference>
<dbReference type="InterPro" id="IPR001969">
    <property type="entry name" value="Aspartic_peptidase_AS"/>
</dbReference>
<dbReference type="GO" id="GO:0006508">
    <property type="term" value="P:proteolysis"/>
    <property type="evidence" value="ECO:0007669"/>
    <property type="project" value="UniProtKB-KW"/>
</dbReference>
<comment type="caution">
    <text evidence="11">The sequence shown here is derived from an EMBL/GenBank/DDBJ whole genome shotgun (WGS) entry which is preliminary data.</text>
</comment>
<dbReference type="PROSITE" id="PS51767">
    <property type="entry name" value="PEPTIDASE_A1"/>
    <property type="match status" value="1"/>
</dbReference>
<dbReference type="OrthoDB" id="771136at2759"/>
<dbReference type="AlphaFoldDB" id="A0A8H4W126"/>
<gene>
    <name evidence="11" type="ORF">G7Y89_g7941</name>
</gene>
<dbReference type="InterPro" id="IPR021109">
    <property type="entry name" value="Peptidase_aspartic_dom_sf"/>
</dbReference>
<keyword evidence="4 8" id="KW-0064">Aspartyl protease</keyword>
<comment type="similarity">
    <text evidence="1 8">Belongs to the peptidase A1 family.</text>
</comment>
<dbReference type="Gene3D" id="2.40.70.10">
    <property type="entry name" value="Acid Proteases"/>
    <property type="match status" value="2"/>
</dbReference>
<keyword evidence="12" id="KW-1185">Reference proteome</keyword>
<evidence type="ECO:0000256" key="4">
    <source>
        <dbReference type="ARBA" id="ARBA00022750"/>
    </source>
</evidence>
<dbReference type="Pfam" id="PF00026">
    <property type="entry name" value="Asp"/>
    <property type="match status" value="1"/>
</dbReference>
<dbReference type="GO" id="GO:0004190">
    <property type="term" value="F:aspartic-type endopeptidase activity"/>
    <property type="evidence" value="ECO:0007669"/>
    <property type="project" value="UniProtKB-KW"/>
</dbReference>
<feature type="active site" evidence="6">
    <location>
        <position position="59"/>
    </location>
</feature>
<dbReference type="InterPro" id="IPR001461">
    <property type="entry name" value="Aspartic_peptidase_A1"/>
</dbReference>
<proteinExistence type="inferred from homology"/>
<evidence type="ECO:0000256" key="7">
    <source>
        <dbReference type="PIRSR" id="PIRSR601461-2"/>
    </source>
</evidence>
<evidence type="ECO:0000256" key="6">
    <source>
        <dbReference type="PIRSR" id="PIRSR601461-1"/>
    </source>
</evidence>
<evidence type="ECO:0000256" key="3">
    <source>
        <dbReference type="ARBA" id="ARBA00022729"/>
    </source>
</evidence>
<evidence type="ECO:0000256" key="8">
    <source>
        <dbReference type="RuleBase" id="RU000454"/>
    </source>
</evidence>
<feature type="domain" description="Peptidase A1" evidence="10">
    <location>
        <begin position="41"/>
        <end position="391"/>
    </location>
</feature>
<keyword evidence="9" id="KW-0472">Membrane</keyword>
<feature type="active site" evidence="6">
    <location>
        <position position="269"/>
    </location>
</feature>
<keyword evidence="5 8" id="KW-0378">Hydrolase</keyword>
<evidence type="ECO:0000256" key="9">
    <source>
        <dbReference type="SAM" id="Phobius"/>
    </source>
</evidence>
<feature type="disulfide bond" evidence="7">
    <location>
        <begin position="305"/>
        <end position="355"/>
    </location>
</feature>
<organism evidence="11 12">
    <name type="scientific">Cudoniella acicularis</name>
    <dbReference type="NCBI Taxonomy" id="354080"/>
    <lineage>
        <taxon>Eukaryota</taxon>
        <taxon>Fungi</taxon>
        <taxon>Dikarya</taxon>
        <taxon>Ascomycota</taxon>
        <taxon>Pezizomycotina</taxon>
        <taxon>Leotiomycetes</taxon>
        <taxon>Helotiales</taxon>
        <taxon>Tricladiaceae</taxon>
        <taxon>Cudoniella</taxon>
    </lineage>
</organism>
<evidence type="ECO:0000313" key="11">
    <source>
        <dbReference type="EMBL" id="KAF4630208.1"/>
    </source>
</evidence>
<keyword evidence="9" id="KW-0812">Transmembrane</keyword>
<evidence type="ECO:0000256" key="2">
    <source>
        <dbReference type="ARBA" id="ARBA00022670"/>
    </source>
</evidence>
<dbReference type="CDD" id="cd05474">
    <property type="entry name" value="SAP_like"/>
    <property type="match status" value="1"/>
</dbReference>
<evidence type="ECO:0000313" key="12">
    <source>
        <dbReference type="Proteomes" id="UP000566819"/>
    </source>
</evidence>
<dbReference type="PANTHER" id="PTHR47966:SF65">
    <property type="entry name" value="ASPARTIC-TYPE ENDOPEPTIDASE"/>
    <property type="match status" value="1"/>
</dbReference>
<dbReference type="InterPro" id="IPR033876">
    <property type="entry name" value="SAP-like"/>
</dbReference>
<sequence length="606" mass="64610">MTEAVNVVSMEIAKSMVTKNRRVKRSTVTESLINDIPTQPYLTTIQIGTPGQSITVALDTGSSDTWVLSNSTLICQSKNQSESSGSSCLFGTFHESSSSTFKDLLPSGFKIQSQNSQVEGDYFIDDLTFGRAKVQNLQMGLASGQTNVNLGVMGIGYDTNEAILKDQGKSKYPNIIDELVSQGLINTEAYSLYLDDLTTSTGSILFGGIDTLKYTGSIISVPIQPDPIEGSFGGLTSSFTILLTSLKVNNDSFTSNIDNLNIAVPVILDSSTTEIYLPDTFSDQIWLEAGAINDFDNSENAFVNCNLNGSGVTYNFQFGGYNGPIISVAIAELLQPMSGAELEQIGFKSPFENTCSFGILPGENGPYILGDVFLRSAYVVFDLKNNQIGLAQTDFNSNSSNVVEISSNASGIPFASVDASDVLAMKTEIGILRTIFSKGAAMAIVAPFSFGGLFVLIISGFFSLMGGVGANIEAFLVGSVADNGSTVGEIKITGYLSIMYLREGHGDILFVTPTPTSGTSASASRFTSGSPHPSQIRIPEIRLYPYYRVTAVEISLIPQPSALSLSASPRDLEDALGLLCNRLSGKRVGGLKELRTPGAVLIQCEE</sequence>
<keyword evidence="7" id="KW-1015">Disulfide bond</keyword>
<evidence type="ECO:0000256" key="1">
    <source>
        <dbReference type="ARBA" id="ARBA00007447"/>
    </source>
</evidence>
<name>A0A8H4W126_9HELO</name>
<dbReference type="SUPFAM" id="SSF50630">
    <property type="entry name" value="Acid proteases"/>
    <property type="match status" value="1"/>
</dbReference>
<evidence type="ECO:0000256" key="5">
    <source>
        <dbReference type="ARBA" id="ARBA00022801"/>
    </source>
</evidence>
<keyword evidence="9" id="KW-1133">Transmembrane helix</keyword>
<keyword evidence="3" id="KW-0732">Signal</keyword>
<reference evidence="11 12" key="1">
    <citation type="submission" date="2020-03" db="EMBL/GenBank/DDBJ databases">
        <title>Draft Genome Sequence of Cudoniella acicularis.</title>
        <authorList>
            <person name="Buettner E."/>
            <person name="Kellner H."/>
        </authorList>
    </citation>
    <scope>NUCLEOTIDE SEQUENCE [LARGE SCALE GENOMIC DNA]</scope>
    <source>
        <strain evidence="11 12">DSM 108380</strain>
    </source>
</reference>
<dbReference type="PRINTS" id="PR00792">
    <property type="entry name" value="PEPSIN"/>
</dbReference>